<dbReference type="GO" id="GO:0000156">
    <property type="term" value="F:phosphorelay response regulator activity"/>
    <property type="evidence" value="ECO:0007669"/>
    <property type="project" value="TreeGrafter"/>
</dbReference>
<evidence type="ECO:0000256" key="1">
    <source>
        <dbReference type="ARBA" id="ARBA00022553"/>
    </source>
</evidence>
<dbReference type="GO" id="GO:0032993">
    <property type="term" value="C:protein-DNA complex"/>
    <property type="evidence" value="ECO:0007669"/>
    <property type="project" value="TreeGrafter"/>
</dbReference>
<dbReference type="InterPro" id="IPR039420">
    <property type="entry name" value="WalR-like"/>
</dbReference>
<protein>
    <submittedName>
        <fullName evidence="10">DNA-binding response regulator</fullName>
    </submittedName>
</protein>
<keyword evidence="2" id="KW-0902">Two-component regulatory system</keyword>
<dbReference type="SUPFAM" id="SSF52172">
    <property type="entry name" value="CheY-like"/>
    <property type="match status" value="1"/>
</dbReference>
<feature type="domain" description="OmpR/PhoB-type" evidence="9">
    <location>
        <begin position="128"/>
        <end position="224"/>
    </location>
</feature>
<accession>A0A6F8PT57</accession>
<evidence type="ECO:0000256" key="5">
    <source>
        <dbReference type="ARBA" id="ARBA00023163"/>
    </source>
</evidence>
<dbReference type="InterPro" id="IPR036388">
    <property type="entry name" value="WH-like_DNA-bd_sf"/>
</dbReference>
<dbReference type="PANTHER" id="PTHR48111">
    <property type="entry name" value="REGULATOR OF RPOS"/>
    <property type="match status" value="1"/>
</dbReference>
<evidence type="ECO:0000256" key="3">
    <source>
        <dbReference type="ARBA" id="ARBA00023015"/>
    </source>
</evidence>
<reference evidence="11" key="1">
    <citation type="submission" date="2019-11" db="EMBL/GenBank/DDBJ databases">
        <title>Isolation and characterization of two novel species in the genus Thiomicrorhabdus.</title>
        <authorList>
            <person name="Mochizuki J."/>
            <person name="Kojima H."/>
            <person name="Fukui M."/>
        </authorList>
    </citation>
    <scope>NUCLEOTIDE SEQUENCE [LARGE SCALE GENOMIC DNA]</scope>
    <source>
        <strain evidence="11">aks77</strain>
    </source>
</reference>
<dbReference type="InterPro" id="IPR001789">
    <property type="entry name" value="Sig_transdc_resp-reg_receiver"/>
</dbReference>
<evidence type="ECO:0000256" key="2">
    <source>
        <dbReference type="ARBA" id="ARBA00023012"/>
    </source>
</evidence>
<dbReference type="GO" id="GO:0006355">
    <property type="term" value="P:regulation of DNA-templated transcription"/>
    <property type="evidence" value="ECO:0007669"/>
    <property type="project" value="InterPro"/>
</dbReference>
<keyword evidence="4 7" id="KW-0238">DNA-binding</keyword>
<keyword evidence="5" id="KW-0804">Transcription</keyword>
<evidence type="ECO:0000259" key="9">
    <source>
        <dbReference type="PROSITE" id="PS51755"/>
    </source>
</evidence>
<evidence type="ECO:0000256" key="7">
    <source>
        <dbReference type="PROSITE-ProRule" id="PRU01091"/>
    </source>
</evidence>
<keyword evidence="1 6" id="KW-0597">Phosphoprotein</keyword>
<dbReference type="InterPro" id="IPR011006">
    <property type="entry name" value="CheY-like_superfamily"/>
</dbReference>
<evidence type="ECO:0000256" key="4">
    <source>
        <dbReference type="ARBA" id="ARBA00023125"/>
    </source>
</evidence>
<dbReference type="GO" id="GO:0005829">
    <property type="term" value="C:cytosol"/>
    <property type="evidence" value="ECO:0007669"/>
    <property type="project" value="TreeGrafter"/>
</dbReference>
<dbReference type="EMBL" id="AP021889">
    <property type="protein sequence ID" value="BBP45170.1"/>
    <property type="molecule type" value="Genomic_DNA"/>
</dbReference>
<dbReference type="PANTHER" id="PTHR48111:SF22">
    <property type="entry name" value="REGULATOR OF RPOS"/>
    <property type="match status" value="1"/>
</dbReference>
<dbReference type="FunFam" id="3.40.50.2300:FF:000001">
    <property type="entry name" value="DNA-binding response regulator PhoB"/>
    <property type="match status" value="1"/>
</dbReference>
<evidence type="ECO:0000259" key="8">
    <source>
        <dbReference type="PROSITE" id="PS50110"/>
    </source>
</evidence>
<dbReference type="CDD" id="cd00383">
    <property type="entry name" value="trans_reg_C"/>
    <property type="match status" value="1"/>
</dbReference>
<dbReference type="AlphaFoldDB" id="A0A6F8PT57"/>
<sequence length="234" mass="26342">MAAIQILIVDDNRQVMETMLDYLELSQFEVDCAYNGEAAIELCRRNRYDVIVMDIMMPKLDGLQAVKVLRQELKLATPVLFLTAKDSLEDKKMAFHSGGDDYLIKPFSLEELALRLVALSKRGGRQDLTFLKVGQLCFNQQTAQVTWGDTPIKLAPKQKAILLTLMQKHPNLVTRQMLIDEVWGLDEPKSDALRSHLYALRQALHNGESSMLQTLHAQGYRLLAEISAPTNGAS</sequence>
<dbReference type="SMART" id="SM00862">
    <property type="entry name" value="Trans_reg_C"/>
    <property type="match status" value="1"/>
</dbReference>
<dbReference type="KEGG" id="tse:THMIRHAS_05430"/>
<dbReference type="SMART" id="SM00448">
    <property type="entry name" value="REC"/>
    <property type="match status" value="1"/>
</dbReference>
<dbReference type="RefSeq" id="WP_197905427.1">
    <property type="nucleotide sequence ID" value="NZ_AP021889.1"/>
</dbReference>
<evidence type="ECO:0000256" key="6">
    <source>
        <dbReference type="PROSITE-ProRule" id="PRU00169"/>
    </source>
</evidence>
<feature type="DNA-binding region" description="OmpR/PhoB-type" evidence="7">
    <location>
        <begin position="128"/>
        <end position="224"/>
    </location>
</feature>
<gene>
    <name evidence="10" type="ORF">THMIRHAS_05430</name>
</gene>
<proteinExistence type="predicted"/>
<dbReference type="InterPro" id="IPR001867">
    <property type="entry name" value="OmpR/PhoB-type_DNA-bd"/>
</dbReference>
<organism evidence="10 11">
    <name type="scientific">Thiosulfatimonas sediminis</name>
    <dbReference type="NCBI Taxonomy" id="2675054"/>
    <lineage>
        <taxon>Bacteria</taxon>
        <taxon>Pseudomonadati</taxon>
        <taxon>Pseudomonadota</taxon>
        <taxon>Gammaproteobacteria</taxon>
        <taxon>Thiotrichales</taxon>
        <taxon>Piscirickettsiaceae</taxon>
        <taxon>Thiosulfatimonas</taxon>
    </lineage>
</organism>
<dbReference type="GO" id="GO:0000976">
    <property type="term" value="F:transcription cis-regulatory region binding"/>
    <property type="evidence" value="ECO:0007669"/>
    <property type="project" value="TreeGrafter"/>
</dbReference>
<name>A0A6F8PT57_9GAMM</name>
<dbReference type="Pfam" id="PF00486">
    <property type="entry name" value="Trans_reg_C"/>
    <property type="match status" value="1"/>
</dbReference>
<dbReference type="Pfam" id="PF00072">
    <property type="entry name" value="Response_reg"/>
    <property type="match status" value="1"/>
</dbReference>
<dbReference type="Gene3D" id="3.40.50.2300">
    <property type="match status" value="1"/>
</dbReference>
<evidence type="ECO:0000313" key="11">
    <source>
        <dbReference type="Proteomes" id="UP000501726"/>
    </source>
</evidence>
<keyword evidence="3" id="KW-0805">Transcription regulation</keyword>
<keyword evidence="11" id="KW-1185">Reference proteome</keyword>
<dbReference type="PROSITE" id="PS51755">
    <property type="entry name" value="OMPR_PHOB"/>
    <property type="match status" value="1"/>
</dbReference>
<evidence type="ECO:0000313" key="10">
    <source>
        <dbReference type="EMBL" id="BBP45170.1"/>
    </source>
</evidence>
<feature type="domain" description="Response regulatory" evidence="8">
    <location>
        <begin position="5"/>
        <end position="120"/>
    </location>
</feature>
<feature type="modified residue" description="4-aspartylphosphate" evidence="6">
    <location>
        <position position="54"/>
    </location>
</feature>
<dbReference type="Gene3D" id="1.10.10.10">
    <property type="entry name" value="Winged helix-like DNA-binding domain superfamily/Winged helix DNA-binding domain"/>
    <property type="match status" value="1"/>
</dbReference>
<dbReference type="Proteomes" id="UP000501726">
    <property type="component" value="Chromosome"/>
</dbReference>
<dbReference type="PROSITE" id="PS50110">
    <property type="entry name" value="RESPONSE_REGULATORY"/>
    <property type="match status" value="1"/>
</dbReference>